<dbReference type="GO" id="GO:0000221">
    <property type="term" value="C:vacuolar proton-transporting V-type ATPase, V1 domain"/>
    <property type="evidence" value="ECO:0007669"/>
    <property type="project" value="TreeGrafter"/>
</dbReference>
<comment type="similarity">
    <text evidence="1 5">Belongs to the V-ATPase G subunit family.</text>
</comment>
<name>A0A086KR74_TOXGO</name>
<keyword evidence="2 5" id="KW-0813">Transport</keyword>
<dbReference type="VEuPathDB" id="ToxoDB:TGDOM2_246560"/>
<reference evidence="7 8" key="1">
    <citation type="submission" date="2014-02" db="EMBL/GenBank/DDBJ databases">
        <authorList>
            <person name="Sibley D."/>
            <person name="Venepally P."/>
            <person name="Karamycheva S."/>
            <person name="Hadjithomas M."/>
            <person name="Khan A."/>
            <person name="Brunk B."/>
            <person name="Roos D."/>
            <person name="Caler E."/>
            <person name="Lorenzi H."/>
        </authorList>
    </citation>
    <scope>NUCLEOTIDE SEQUENCE [LARGE SCALE GENOMIC DNA]</scope>
    <source>
        <strain evidence="7 8">GAB2-2007-GAL-DOM2</strain>
    </source>
</reference>
<evidence type="ECO:0000313" key="7">
    <source>
        <dbReference type="EMBL" id="KFG46892.1"/>
    </source>
</evidence>
<evidence type="ECO:0000313" key="8">
    <source>
        <dbReference type="Proteomes" id="UP000028837"/>
    </source>
</evidence>
<organism evidence="7 8">
    <name type="scientific">Toxoplasma gondii GAB2-2007-GAL-DOM2</name>
    <dbReference type="NCBI Taxonomy" id="1130820"/>
    <lineage>
        <taxon>Eukaryota</taxon>
        <taxon>Sar</taxon>
        <taxon>Alveolata</taxon>
        <taxon>Apicomplexa</taxon>
        <taxon>Conoidasida</taxon>
        <taxon>Coccidia</taxon>
        <taxon>Eucoccidiorida</taxon>
        <taxon>Eimeriorina</taxon>
        <taxon>Sarcocystidae</taxon>
        <taxon>Toxoplasma</taxon>
    </lineage>
</organism>
<dbReference type="GO" id="GO:0046961">
    <property type="term" value="F:proton-transporting ATPase activity, rotational mechanism"/>
    <property type="evidence" value="ECO:0007669"/>
    <property type="project" value="InterPro"/>
</dbReference>
<dbReference type="PANTHER" id="PTHR12713:SF11">
    <property type="entry name" value="V-TYPE PROTON ATPASE SUBUNIT G"/>
    <property type="match status" value="1"/>
</dbReference>
<dbReference type="AlphaFoldDB" id="A0A086KR74"/>
<proteinExistence type="inferred from homology"/>
<comment type="function">
    <text evidence="5">Subunit of the V1 complex of vacuolar(H+)-ATPase (V-ATPase), a multisubunit enzyme composed of a peripheral complex (V1) that hydrolyzes ATP and a membrane integral complex (V0) that translocates protons. V-ATPase is responsible for acidifying and maintaining the pH of intracellular compartments and in some cell types, is targeted to the plasma membrane, where it is responsible for acidifying the extracellular environment.</text>
</comment>
<evidence type="ECO:0000256" key="4">
    <source>
        <dbReference type="ARBA" id="ARBA00023065"/>
    </source>
</evidence>
<evidence type="ECO:0000256" key="2">
    <source>
        <dbReference type="ARBA" id="ARBA00022448"/>
    </source>
</evidence>
<dbReference type="InterPro" id="IPR028987">
    <property type="entry name" value="ATP_synth_B-like_membr_sf"/>
</dbReference>
<keyword evidence="6" id="KW-0175">Coiled coil</keyword>
<accession>A0A086KR74</accession>
<sequence length="131" mass="14837">MAAAKGSNALIQQLLEAEEEADTIVNKAKENRVKMLKDARFSAEEELKVFRAKEEERFKAEYEQTAGQEDSLVSSLEAKTKGEIEGIKKDYMENKDKLIEFIHRKVMDVDLSLDTETIAVLRTCDKRGVAP</sequence>
<gene>
    <name evidence="7" type="ORF">TGDOM2_246560</name>
</gene>
<dbReference type="OrthoDB" id="250802at2759"/>
<dbReference type="PANTHER" id="PTHR12713">
    <property type="entry name" value="VACUOLAR ATP SYNTHASE SUBUNIT G"/>
    <property type="match status" value="1"/>
</dbReference>
<keyword evidence="3 5" id="KW-0375">Hydrogen ion transport</keyword>
<dbReference type="Pfam" id="PF03179">
    <property type="entry name" value="V-ATPase_G"/>
    <property type="match status" value="1"/>
</dbReference>
<comment type="subunit">
    <text evidence="5">V-ATPase is a heteromultimeric enzyme made up of two complexes: the ATP-hydrolytic V1 complex and the proton translocation V0 complex.</text>
</comment>
<dbReference type="Gene3D" id="1.20.5.2950">
    <property type="match status" value="1"/>
</dbReference>
<dbReference type="SUPFAM" id="SSF81573">
    <property type="entry name" value="F1F0 ATP synthase subunit B, membrane domain"/>
    <property type="match status" value="1"/>
</dbReference>
<evidence type="ECO:0000256" key="3">
    <source>
        <dbReference type="ARBA" id="ARBA00022781"/>
    </source>
</evidence>
<dbReference type="InterPro" id="IPR005124">
    <property type="entry name" value="V-ATPase_G"/>
</dbReference>
<evidence type="ECO:0000256" key="1">
    <source>
        <dbReference type="ARBA" id="ARBA00010066"/>
    </source>
</evidence>
<dbReference type="EMBL" id="AHZU02000240">
    <property type="protein sequence ID" value="KFG46892.1"/>
    <property type="molecule type" value="Genomic_DNA"/>
</dbReference>
<protein>
    <recommendedName>
        <fullName evidence="5">V-type proton ATPase subunit G</fullName>
    </recommendedName>
</protein>
<feature type="coiled-coil region" evidence="6">
    <location>
        <begin position="7"/>
        <end position="46"/>
    </location>
</feature>
<dbReference type="Proteomes" id="UP000028837">
    <property type="component" value="Unassembled WGS sequence"/>
</dbReference>
<evidence type="ECO:0000256" key="5">
    <source>
        <dbReference type="RuleBase" id="RU364019"/>
    </source>
</evidence>
<evidence type="ECO:0000256" key="6">
    <source>
        <dbReference type="SAM" id="Coils"/>
    </source>
</evidence>
<keyword evidence="4 5" id="KW-0406">Ion transport</keyword>
<dbReference type="GO" id="GO:0016887">
    <property type="term" value="F:ATP hydrolysis activity"/>
    <property type="evidence" value="ECO:0007669"/>
    <property type="project" value="TreeGrafter"/>
</dbReference>
<comment type="caution">
    <text evidence="7">The sequence shown here is derived from an EMBL/GenBank/DDBJ whole genome shotgun (WGS) entry which is preliminary data.</text>
</comment>
<dbReference type="NCBIfam" id="TIGR01147">
    <property type="entry name" value="V_ATP_synt_G"/>
    <property type="match status" value="1"/>
</dbReference>